<reference evidence="1 2" key="1">
    <citation type="submission" date="2021-05" db="EMBL/GenBank/DDBJ databases">
        <title>Ecology and evolution of chlamydial symbionts of arthropods.</title>
        <authorList>
            <person name="Halter T."/>
            <person name="Sixt B.S."/>
            <person name="Toenshoff E.R."/>
            <person name="Koestlbacher S."/>
            <person name="Schulz F."/>
            <person name="Kostanjsek R."/>
            <person name="Collingro A."/>
            <person name="Hendrickx F."/>
            <person name="Horn M."/>
        </authorList>
    </citation>
    <scope>NUCLEOTIDE SEQUENCE [LARGE SCALE GENOMIC DNA]</scope>
    <source>
        <strain evidence="1 2">15C</strain>
    </source>
</reference>
<dbReference type="InterPro" id="IPR013078">
    <property type="entry name" value="His_Pase_superF_clade-1"/>
</dbReference>
<gene>
    <name evidence="1" type="ORF">RHAB15C_0000694</name>
</gene>
<dbReference type="GO" id="GO:0003993">
    <property type="term" value="F:acid phosphatase activity"/>
    <property type="evidence" value="ECO:0007669"/>
    <property type="project" value="UniProtKB-EC"/>
</dbReference>
<name>A0ABX8YZK2_9BACT</name>
<dbReference type="PANTHER" id="PTHR48100">
    <property type="entry name" value="BROAD-SPECIFICITY PHOSPHATASE YOR283W-RELATED"/>
    <property type="match status" value="1"/>
</dbReference>
<dbReference type="Proteomes" id="UP000822862">
    <property type="component" value="Chromosome"/>
</dbReference>
<organism evidence="1 2">
    <name type="scientific">Candidatus Rhabdochlamydia porcellionis</name>
    <dbReference type="NCBI Taxonomy" id="225148"/>
    <lineage>
        <taxon>Bacteria</taxon>
        <taxon>Pseudomonadati</taxon>
        <taxon>Chlamydiota</taxon>
        <taxon>Chlamydiia</taxon>
        <taxon>Parachlamydiales</taxon>
        <taxon>Candidatus Rhabdochlamydiaceae</taxon>
        <taxon>Candidatus Rhabdochlamydia</taxon>
    </lineage>
</organism>
<evidence type="ECO:0000313" key="1">
    <source>
        <dbReference type="EMBL" id="QZA58815.1"/>
    </source>
</evidence>
<protein>
    <submittedName>
        <fullName evidence="1">Acid phosphatase</fullName>
        <ecNumber evidence="1">3.1.3.2</ecNumber>
    </submittedName>
</protein>
<dbReference type="Pfam" id="PF00300">
    <property type="entry name" value="His_Phos_1"/>
    <property type="match status" value="1"/>
</dbReference>
<dbReference type="Gene3D" id="3.40.50.1240">
    <property type="entry name" value="Phosphoglycerate mutase-like"/>
    <property type="match status" value="1"/>
</dbReference>
<accession>A0ABX8YZK2</accession>
<dbReference type="InterPro" id="IPR029033">
    <property type="entry name" value="His_PPase_superfam"/>
</dbReference>
<evidence type="ECO:0000313" key="2">
    <source>
        <dbReference type="Proteomes" id="UP000822862"/>
    </source>
</evidence>
<dbReference type="SMART" id="SM00855">
    <property type="entry name" value="PGAM"/>
    <property type="match status" value="1"/>
</dbReference>
<dbReference type="PANTHER" id="PTHR48100:SF15">
    <property type="entry name" value="SEDOHEPTULOSE 1,7-BISPHOSPHATASE"/>
    <property type="match status" value="1"/>
</dbReference>
<dbReference type="EMBL" id="CP075585">
    <property type="protein sequence ID" value="QZA58815.1"/>
    <property type="molecule type" value="Genomic_DNA"/>
</dbReference>
<dbReference type="PIRSF" id="PIRSF000709">
    <property type="entry name" value="6PFK_2-Ptase"/>
    <property type="match status" value="1"/>
</dbReference>
<dbReference type="RefSeq" id="WP_194844689.1">
    <property type="nucleotide sequence ID" value="NZ_CP075585.1"/>
</dbReference>
<dbReference type="InterPro" id="IPR050275">
    <property type="entry name" value="PGM_Phosphatase"/>
</dbReference>
<dbReference type="CDD" id="cd07067">
    <property type="entry name" value="HP_PGM_like"/>
    <property type="match status" value="1"/>
</dbReference>
<sequence>MNDLYLVRHGQTKWSITGQHTSSTDLSLTTQGIKQAELLKKHLSKIPFELILTSPLKRSLETCELAGFSKVATIDVHLREWNYGLYEGWTKQQILTKSPQWNIFIDGAPNGESVADVKNRAQNILHKIQSTQGNVLIFSHGHFLRLFLTEWLQIPSNQANLFMLTTASISILSFNESSHVIKTWNNIYLQV</sequence>
<keyword evidence="2" id="KW-1185">Reference proteome</keyword>
<dbReference type="EC" id="3.1.3.2" evidence="1"/>
<dbReference type="SUPFAM" id="SSF53254">
    <property type="entry name" value="Phosphoglycerate mutase-like"/>
    <property type="match status" value="1"/>
</dbReference>
<keyword evidence="1" id="KW-0378">Hydrolase</keyword>
<proteinExistence type="predicted"/>